<evidence type="ECO:0000313" key="2">
    <source>
        <dbReference type="EMBL" id="GAF86029.1"/>
    </source>
</evidence>
<name>X0SYK0_9ZZZZ</name>
<protein>
    <recommendedName>
        <fullName evidence="1">DUF4268 domain-containing protein</fullName>
    </recommendedName>
</protein>
<reference evidence="2" key="1">
    <citation type="journal article" date="2014" name="Front. Microbiol.">
        <title>High frequency of phylogenetically diverse reductive dehalogenase-homologous genes in deep subseafloor sedimentary metagenomes.</title>
        <authorList>
            <person name="Kawai M."/>
            <person name="Futagami T."/>
            <person name="Toyoda A."/>
            <person name="Takaki Y."/>
            <person name="Nishi S."/>
            <person name="Hori S."/>
            <person name="Arai W."/>
            <person name="Tsubouchi T."/>
            <person name="Morono Y."/>
            <person name="Uchiyama I."/>
            <person name="Ito T."/>
            <person name="Fujiyama A."/>
            <person name="Inagaki F."/>
            <person name="Takami H."/>
        </authorList>
    </citation>
    <scope>NUCLEOTIDE SEQUENCE</scope>
    <source>
        <strain evidence="2">Expedition CK06-06</strain>
    </source>
</reference>
<evidence type="ECO:0000259" key="1">
    <source>
        <dbReference type="Pfam" id="PF14088"/>
    </source>
</evidence>
<dbReference type="EMBL" id="BARS01017518">
    <property type="protein sequence ID" value="GAF86029.1"/>
    <property type="molecule type" value="Genomic_DNA"/>
</dbReference>
<accession>X0SYK0</accession>
<dbReference type="AlphaFoldDB" id="X0SYK0"/>
<feature type="domain" description="DUF4268" evidence="1">
    <location>
        <begin position="176"/>
        <end position="276"/>
    </location>
</feature>
<organism evidence="2">
    <name type="scientific">marine sediment metagenome</name>
    <dbReference type="NCBI Taxonomy" id="412755"/>
    <lineage>
        <taxon>unclassified sequences</taxon>
        <taxon>metagenomes</taxon>
        <taxon>ecological metagenomes</taxon>
    </lineage>
</organism>
<dbReference type="Gene3D" id="3.40.1350.10">
    <property type="match status" value="1"/>
</dbReference>
<dbReference type="InterPro" id="IPR025364">
    <property type="entry name" value="DUF4268"/>
</dbReference>
<proteinExistence type="predicted"/>
<gene>
    <name evidence="2" type="ORF">S01H1_28646</name>
</gene>
<feature type="non-terminal residue" evidence="2">
    <location>
        <position position="278"/>
    </location>
</feature>
<dbReference type="GO" id="GO:0003676">
    <property type="term" value="F:nucleic acid binding"/>
    <property type="evidence" value="ECO:0007669"/>
    <property type="project" value="InterPro"/>
</dbReference>
<dbReference type="InterPro" id="IPR011856">
    <property type="entry name" value="tRNA_endonuc-like_dom_sf"/>
</dbReference>
<feature type="non-terminal residue" evidence="2">
    <location>
        <position position="1"/>
    </location>
</feature>
<sequence>LGRLERVELHEVWPTEAGDLTPWLARGENLALLAEAIGMDLEPEATENRVGAFRADLLCTDSATRRAVLIENQLGRSDHTHLGQVLTYAAGLEAAAVIWLADRFTDEHRAAIDWLNDVTDDAVGFFAVELEVWRIGDSPAAARFHVLCRPGGGEAGEARAPRAVGERERSETQQRQLAFWAVLAEQLRRRGGPVKAKKPLPQSKMTFAIGRTDFALGAAMNTLRSHLAVYLACKPPRGAAHFGLLQASKAEIEAEAGRPLRWRRSGGGKSGYICLYRR</sequence>
<comment type="caution">
    <text evidence="2">The sequence shown here is derived from an EMBL/GenBank/DDBJ whole genome shotgun (WGS) entry which is preliminary data.</text>
</comment>
<dbReference type="Pfam" id="PF14088">
    <property type="entry name" value="DUF4268"/>
    <property type="match status" value="1"/>
</dbReference>